<feature type="compositionally biased region" description="Basic and acidic residues" evidence="8">
    <location>
        <begin position="316"/>
        <end position="325"/>
    </location>
</feature>
<keyword evidence="3" id="KW-0808">Transferase</keyword>
<dbReference type="InterPro" id="IPR038063">
    <property type="entry name" value="Transpep_catalytic_dom"/>
</dbReference>
<dbReference type="Proteomes" id="UP000198793">
    <property type="component" value="Unassembled WGS sequence"/>
</dbReference>
<proteinExistence type="inferred from homology"/>
<evidence type="ECO:0000256" key="3">
    <source>
        <dbReference type="ARBA" id="ARBA00022679"/>
    </source>
</evidence>
<keyword evidence="12" id="KW-1185">Reference proteome</keyword>
<dbReference type="STRING" id="1166073.SAMN05192530_10532"/>
<feature type="chain" id="PRO_5011753393" evidence="9">
    <location>
        <begin position="27"/>
        <end position="350"/>
    </location>
</feature>
<evidence type="ECO:0000256" key="8">
    <source>
        <dbReference type="SAM" id="MobiDB-lite"/>
    </source>
</evidence>
<dbReference type="AlphaFoldDB" id="A0A1H0I9A8"/>
<evidence type="ECO:0000256" key="4">
    <source>
        <dbReference type="ARBA" id="ARBA00022960"/>
    </source>
</evidence>
<keyword evidence="9" id="KW-0732">Signal</keyword>
<dbReference type="Pfam" id="PF03734">
    <property type="entry name" value="YkuD"/>
    <property type="match status" value="1"/>
</dbReference>
<name>A0A1H0I9A8_9HYPH</name>
<evidence type="ECO:0000256" key="7">
    <source>
        <dbReference type="PROSITE-ProRule" id="PRU01373"/>
    </source>
</evidence>
<keyword evidence="5 7" id="KW-0573">Peptidoglycan synthesis</keyword>
<dbReference type="PANTHER" id="PTHR36699:SF1">
    <property type="entry name" value="L,D-TRANSPEPTIDASE YAFK-RELATED"/>
    <property type="match status" value="1"/>
</dbReference>
<dbReference type="EMBL" id="FNIT01000005">
    <property type="protein sequence ID" value="SDO28054.1"/>
    <property type="molecule type" value="Genomic_DNA"/>
</dbReference>
<comment type="similarity">
    <text evidence="2">Belongs to the YkuD family.</text>
</comment>
<feature type="region of interest" description="Disordered" evidence="8">
    <location>
        <begin position="316"/>
        <end position="350"/>
    </location>
</feature>
<evidence type="ECO:0000256" key="6">
    <source>
        <dbReference type="ARBA" id="ARBA00023316"/>
    </source>
</evidence>
<comment type="pathway">
    <text evidence="1 7">Cell wall biogenesis; peptidoglycan biosynthesis.</text>
</comment>
<evidence type="ECO:0000256" key="5">
    <source>
        <dbReference type="ARBA" id="ARBA00022984"/>
    </source>
</evidence>
<dbReference type="GO" id="GO:0008360">
    <property type="term" value="P:regulation of cell shape"/>
    <property type="evidence" value="ECO:0007669"/>
    <property type="project" value="UniProtKB-UniRule"/>
</dbReference>
<keyword evidence="6 7" id="KW-0961">Cell wall biogenesis/degradation</keyword>
<dbReference type="PROSITE" id="PS51257">
    <property type="entry name" value="PROKAR_LIPOPROTEIN"/>
    <property type="match status" value="1"/>
</dbReference>
<dbReference type="PROSITE" id="PS52029">
    <property type="entry name" value="LD_TPASE"/>
    <property type="match status" value="1"/>
</dbReference>
<evidence type="ECO:0000256" key="9">
    <source>
        <dbReference type="SAM" id="SignalP"/>
    </source>
</evidence>
<evidence type="ECO:0000259" key="10">
    <source>
        <dbReference type="PROSITE" id="PS52029"/>
    </source>
</evidence>
<evidence type="ECO:0000256" key="2">
    <source>
        <dbReference type="ARBA" id="ARBA00005992"/>
    </source>
</evidence>
<feature type="active site" description="Proton donor/acceptor" evidence="7">
    <location>
        <position position="155"/>
    </location>
</feature>
<evidence type="ECO:0000313" key="11">
    <source>
        <dbReference type="EMBL" id="SDO28054.1"/>
    </source>
</evidence>
<feature type="domain" description="L,D-TPase catalytic" evidence="10">
    <location>
        <begin position="63"/>
        <end position="191"/>
    </location>
</feature>
<keyword evidence="4 7" id="KW-0133">Cell shape</keyword>
<dbReference type="PANTHER" id="PTHR36699">
    <property type="entry name" value="LD-TRANSPEPTIDASE"/>
    <property type="match status" value="1"/>
</dbReference>
<dbReference type="SUPFAM" id="SSF141523">
    <property type="entry name" value="L,D-transpeptidase catalytic domain-like"/>
    <property type="match status" value="1"/>
</dbReference>
<organism evidence="11 12">
    <name type="scientific">Aureimonas jatrophae</name>
    <dbReference type="NCBI Taxonomy" id="1166073"/>
    <lineage>
        <taxon>Bacteria</taxon>
        <taxon>Pseudomonadati</taxon>
        <taxon>Pseudomonadota</taxon>
        <taxon>Alphaproteobacteria</taxon>
        <taxon>Hyphomicrobiales</taxon>
        <taxon>Aurantimonadaceae</taxon>
        <taxon>Aureimonas</taxon>
    </lineage>
</organism>
<dbReference type="GO" id="GO:0004180">
    <property type="term" value="F:carboxypeptidase activity"/>
    <property type="evidence" value="ECO:0007669"/>
    <property type="project" value="UniProtKB-ARBA"/>
</dbReference>
<feature type="compositionally biased region" description="Basic and acidic residues" evidence="8">
    <location>
        <begin position="340"/>
        <end position="350"/>
    </location>
</feature>
<sequence length="350" mass="38606">MGASRGMTIRRAVAMAVLTSGLLALSACQKGAGFEDLLGPNAPLPPSLVKMIKAGEMGENSPILLRLYKEESELEVWKQKTDGTFALLKTYPICAWSGKLGPKKAEGDRQAPEGFYNIGPGSLNPESSYHLAFDIGYPNAYDKANGFTGQHLMVHGSCNSSGCYAMDDKQVEELYALARHAFQGGQRAFQFQAMPFRMTPQNMARHSNSEHYAFWKMLKEGSDRFDLTHKPVEVGVCEKRYVFDAQLSDGRTLTPTGECPAVAEPAELIAKRQADEALEKQIAATMTPEQFAVVPSLIYKTGQPISAEAYAAEQHRRAGFDRDGKPLNNARTSMFKNLLQKRDAAERERD</sequence>
<evidence type="ECO:0000256" key="1">
    <source>
        <dbReference type="ARBA" id="ARBA00004752"/>
    </source>
</evidence>
<protein>
    <submittedName>
        <fullName evidence="11">Murein L,D-transpeptidase YafK</fullName>
    </submittedName>
</protein>
<evidence type="ECO:0000313" key="12">
    <source>
        <dbReference type="Proteomes" id="UP000198793"/>
    </source>
</evidence>
<reference evidence="11 12" key="1">
    <citation type="submission" date="2016-10" db="EMBL/GenBank/DDBJ databases">
        <authorList>
            <person name="de Groot N.N."/>
        </authorList>
    </citation>
    <scope>NUCLEOTIDE SEQUENCE [LARGE SCALE GENOMIC DNA]</scope>
    <source>
        <strain evidence="12">L7-484,KACC 16230,DSM 25025</strain>
    </source>
</reference>
<feature type="signal peptide" evidence="9">
    <location>
        <begin position="1"/>
        <end position="26"/>
    </location>
</feature>
<dbReference type="GO" id="GO:0009252">
    <property type="term" value="P:peptidoglycan biosynthetic process"/>
    <property type="evidence" value="ECO:0007669"/>
    <property type="project" value="UniProtKB-UniPathway"/>
</dbReference>
<dbReference type="CDD" id="cd16913">
    <property type="entry name" value="YkuD_like"/>
    <property type="match status" value="1"/>
</dbReference>
<dbReference type="InterPro" id="IPR005490">
    <property type="entry name" value="LD_TPept_cat_dom"/>
</dbReference>
<feature type="active site" description="Nucleophile" evidence="7">
    <location>
        <position position="163"/>
    </location>
</feature>
<dbReference type="UniPathway" id="UPA00219"/>
<dbReference type="GO" id="GO:0071555">
    <property type="term" value="P:cell wall organization"/>
    <property type="evidence" value="ECO:0007669"/>
    <property type="project" value="UniProtKB-UniRule"/>
</dbReference>
<dbReference type="GO" id="GO:0016740">
    <property type="term" value="F:transferase activity"/>
    <property type="evidence" value="ECO:0007669"/>
    <property type="project" value="UniProtKB-KW"/>
</dbReference>
<accession>A0A1H0I9A8</accession>
<gene>
    <name evidence="11" type="ORF">SAMN05192530_10532</name>
</gene>